<feature type="transmembrane region" description="Helical" evidence="18">
    <location>
        <begin position="313"/>
        <end position="340"/>
    </location>
</feature>
<feature type="transmembrane region" description="Helical" evidence="18">
    <location>
        <begin position="52"/>
        <end position="69"/>
    </location>
</feature>
<keyword evidence="3" id="KW-0808">Transferase</keyword>
<dbReference type="RefSeq" id="WP_377915513.1">
    <property type="nucleotide sequence ID" value="NZ_JBHRZT010000052.1"/>
</dbReference>
<dbReference type="Pfam" id="PF01098">
    <property type="entry name" value="FTSW_RODA_SPOVE"/>
    <property type="match status" value="1"/>
</dbReference>
<accession>A0ABV8B1Z6</accession>
<dbReference type="EMBL" id="JBHRZT010000052">
    <property type="protein sequence ID" value="MFC3884246.1"/>
    <property type="molecule type" value="Genomic_DNA"/>
</dbReference>
<comment type="caution">
    <text evidence="19">The sequence shown here is derived from an EMBL/GenBank/DDBJ whole genome shotgun (WGS) entry which is preliminary data.</text>
</comment>
<evidence type="ECO:0000256" key="9">
    <source>
        <dbReference type="ARBA" id="ARBA00032370"/>
    </source>
</evidence>
<name>A0ABV8B1Z6_9BACI</name>
<feature type="transmembrane region" description="Helical" evidence="18">
    <location>
        <begin position="143"/>
        <end position="160"/>
    </location>
</feature>
<comment type="similarity">
    <text evidence="11">Belongs to the SEDS family. FtsW subfamily.</text>
</comment>
<evidence type="ECO:0000256" key="15">
    <source>
        <dbReference type="ARBA" id="ARBA00049902"/>
    </source>
</evidence>
<dbReference type="PANTHER" id="PTHR30474">
    <property type="entry name" value="CELL CYCLE PROTEIN"/>
    <property type="match status" value="1"/>
</dbReference>
<evidence type="ECO:0000256" key="1">
    <source>
        <dbReference type="ARBA" id="ARBA00004141"/>
    </source>
</evidence>
<organism evidence="19 20">
    <name type="scientific">Bacillus songklensis</name>
    <dbReference type="NCBI Taxonomy" id="1069116"/>
    <lineage>
        <taxon>Bacteria</taxon>
        <taxon>Bacillati</taxon>
        <taxon>Bacillota</taxon>
        <taxon>Bacilli</taxon>
        <taxon>Bacillales</taxon>
        <taxon>Bacillaceae</taxon>
        <taxon>Bacillus</taxon>
    </lineage>
</organism>
<protein>
    <recommendedName>
        <fullName evidence="12">Probable peptidoglycan glycosyltransferase FtsW</fullName>
        <ecNumber evidence="14">2.4.99.28</ecNumber>
    </recommendedName>
    <alternativeName>
        <fullName evidence="13">Cell division protein FtsW</fullName>
    </alternativeName>
    <alternativeName>
        <fullName evidence="10">Cell wall polymerase</fullName>
    </alternativeName>
    <alternativeName>
        <fullName evidence="9">Peptidoglycan polymerase</fullName>
    </alternativeName>
</protein>
<evidence type="ECO:0000256" key="18">
    <source>
        <dbReference type="SAM" id="Phobius"/>
    </source>
</evidence>
<evidence type="ECO:0000256" key="11">
    <source>
        <dbReference type="ARBA" id="ARBA00038053"/>
    </source>
</evidence>
<feature type="transmembrane region" description="Helical" evidence="18">
    <location>
        <begin position="280"/>
        <end position="301"/>
    </location>
</feature>
<dbReference type="PANTHER" id="PTHR30474:SF2">
    <property type="entry name" value="PEPTIDOGLYCAN GLYCOSYLTRANSFERASE FTSW-RELATED"/>
    <property type="match status" value="1"/>
</dbReference>
<dbReference type="Proteomes" id="UP001595752">
    <property type="component" value="Unassembled WGS sequence"/>
</dbReference>
<evidence type="ECO:0000256" key="6">
    <source>
        <dbReference type="ARBA" id="ARBA00022984"/>
    </source>
</evidence>
<proteinExistence type="inferred from homology"/>
<keyword evidence="5" id="KW-0133">Cell shape</keyword>
<evidence type="ECO:0000256" key="7">
    <source>
        <dbReference type="ARBA" id="ARBA00022989"/>
    </source>
</evidence>
<feature type="transmembrane region" description="Helical" evidence="18">
    <location>
        <begin position="346"/>
        <end position="371"/>
    </location>
</feature>
<evidence type="ECO:0000256" key="5">
    <source>
        <dbReference type="ARBA" id="ARBA00022960"/>
    </source>
</evidence>
<evidence type="ECO:0000256" key="4">
    <source>
        <dbReference type="ARBA" id="ARBA00022692"/>
    </source>
</evidence>
<keyword evidence="8 18" id="KW-0472">Membrane</keyword>
<sequence>MFKRMFRYYDYSIIIAILCLCAIGLVMIYSASMVTSVTRYDVPYDYFYNRQKAWLVVAFLFFFLTMILPYRIYLKIIPYGIVTIVAALIFLFVLGHTAGNAKSWFQLGPANLQPAEFAKLGITMYLAMVLSKRQEYINNFRQAFLGPIGLTLFILGLVLAQPDFGTAMLIGVIAAAVMSCSGINLKSFFKLVRFGLALVLVGLPIGKLTGYVSEERLSRFTGASDPFKHAEDAGYQLVNSYLAIGSGGVKGLGLGESIQKYGYLPESHTDFIMAVIAEELGFFGVAVVLLLLFFIVAKTLLLAKKCDDPFGSLICVGIGTMIGIQAFVNLGGLTGLIPITGVPLPFISYGGSSLVLLMISMGMVVNISMFVNYRKDKKQTNSQQQKLTATKGNSVPLNPNV</sequence>
<keyword evidence="2" id="KW-0328">Glycosyltransferase</keyword>
<feature type="transmembrane region" description="Helical" evidence="18">
    <location>
        <begin position="192"/>
        <end position="212"/>
    </location>
</feature>
<evidence type="ECO:0000256" key="16">
    <source>
        <dbReference type="ARBA" id="ARBA00049966"/>
    </source>
</evidence>
<feature type="transmembrane region" description="Helical" evidence="18">
    <location>
        <begin position="76"/>
        <end position="94"/>
    </location>
</feature>
<reference evidence="20" key="1">
    <citation type="journal article" date="2019" name="Int. J. Syst. Evol. Microbiol.">
        <title>The Global Catalogue of Microorganisms (GCM) 10K type strain sequencing project: providing services to taxonomists for standard genome sequencing and annotation.</title>
        <authorList>
            <consortium name="The Broad Institute Genomics Platform"/>
            <consortium name="The Broad Institute Genome Sequencing Center for Infectious Disease"/>
            <person name="Wu L."/>
            <person name="Ma J."/>
        </authorList>
    </citation>
    <scope>NUCLEOTIDE SEQUENCE [LARGE SCALE GENOMIC DNA]</scope>
    <source>
        <strain evidence="20">CCUG 61889</strain>
    </source>
</reference>
<keyword evidence="20" id="KW-1185">Reference proteome</keyword>
<keyword evidence="6" id="KW-0573">Peptidoglycan synthesis</keyword>
<gene>
    <name evidence="19" type="ORF">ACFOU2_12390</name>
</gene>
<evidence type="ECO:0000256" key="14">
    <source>
        <dbReference type="ARBA" id="ARBA00044770"/>
    </source>
</evidence>
<evidence type="ECO:0000256" key="17">
    <source>
        <dbReference type="SAM" id="MobiDB-lite"/>
    </source>
</evidence>
<evidence type="ECO:0000256" key="13">
    <source>
        <dbReference type="ARBA" id="ARBA00041418"/>
    </source>
</evidence>
<dbReference type="InterPro" id="IPR018365">
    <property type="entry name" value="Cell_cycle_FtsW-rel_CS"/>
</dbReference>
<feature type="transmembrane region" description="Helical" evidence="18">
    <location>
        <begin position="114"/>
        <end position="131"/>
    </location>
</feature>
<evidence type="ECO:0000256" key="2">
    <source>
        <dbReference type="ARBA" id="ARBA00022676"/>
    </source>
</evidence>
<dbReference type="EC" id="2.4.99.28" evidence="14"/>
<evidence type="ECO:0000256" key="12">
    <source>
        <dbReference type="ARBA" id="ARBA00041185"/>
    </source>
</evidence>
<comment type="catalytic activity">
    <reaction evidence="15">
        <text>[GlcNAc-(1-&gt;4)-Mur2Ac(oyl-L-Ala-gamma-D-Glu-L-Lys-D-Ala-D-Ala)](n)-di-trans,octa-cis-undecaprenyl diphosphate + beta-D-GlcNAc-(1-&gt;4)-Mur2Ac(oyl-L-Ala-gamma-D-Glu-L-Lys-D-Ala-D-Ala)-di-trans,octa-cis-undecaprenyl diphosphate = [GlcNAc-(1-&gt;4)-Mur2Ac(oyl-L-Ala-gamma-D-Glu-L-Lys-D-Ala-D-Ala)](n+1)-di-trans,octa-cis-undecaprenyl diphosphate + di-trans,octa-cis-undecaprenyl diphosphate + H(+)</text>
        <dbReference type="Rhea" id="RHEA:23708"/>
        <dbReference type="Rhea" id="RHEA-COMP:9602"/>
        <dbReference type="Rhea" id="RHEA-COMP:9603"/>
        <dbReference type="ChEBI" id="CHEBI:15378"/>
        <dbReference type="ChEBI" id="CHEBI:58405"/>
        <dbReference type="ChEBI" id="CHEBI:60033"/>
        <dbReference type="ChEBI" id="CHEBI:78435"/>
        <dbReference type="EC" id="2.4.99.28"/>
    </reaction>
</comment>
<keyword evidence="4 18" id="KW-0812">Transmembrane</keyword>
<feature type="transmembrane region" description="Helical" evidence="18">
    <location>
        <begin position="12"/>
        <end position="32"/>
    </location>
</feature>
<comment type="function">
    <text evidence="16">Peptidoglycan polymerase that is essential for cell division.</text>
</comment>
<comment type="subcellular location">
    <subcellularLocation>
        <location evidence="1">Membrane</location>
        <topology evidence="1">Multi-pass membrane protein</topology>
    </subcellularLocation>
</comment>
<dbReference type="PROSITE" id="PS00428">
    <property type="entry name" value="FTSW_RODA_SPOVE"/>
    <property type="match status" value="1"/>
</dbReference>
<dbReference type="InterPro" id="IPR001182">
    <property type="entry name" value="FtsW/RodA"/>
</dbReference>
<evidence type="ECO:0000313" key="20">
    <source>
        <dbReference type="Proteomes" id="UP001595752"/>
    </source>
</evidence>
<evidence type="ECO:0000313" key="19">
    <source>
        <dbReference type="EMBL" id="MFC3884246.1"/>
    </source>
</evidence>
<evidence type="ECO:0000256" key="8">
    <source>
        <dbReference type="ARBA" id="ARBA00023136"/>
    </source>
</evidence>
<evidence type="ECO:0000256" key="3">
    <source>
        <dbReference type="ARBA" id="ARBA00022679"/>
    </source>
</evidence>
<feature type="transmembrane region" description="Helical" evidence="18">
    <location>
        <begin position="166"/>
        <end position="185"/>
    </location>
</feature>
<evidence type="ECO:0000256" key="10">
    <source>
        <dbReference type="ARBA" id="ARBA00033270"/>
    </source>
</evidence>
<feature type="region of interest" description="Disordered" evidence="17">
    <location>
        <begin position="381"/>
        <end position="401"/>
    </location>
</feature>
<keyword evidence="7 18" id="KW-1133">Transmembrane helix</keyword>